<sequence>MELTDELAAISIDTEPRKVLNEAPKKGKGKVRKGQSAEEYQRQVDLYTSGPPVQTLTSILERDYSNIDGMDRLDRHAVRHAAERAYFLKKYAECIKVVDDSKLLESPEVEKKHARDVYEIRVVYDSAKSLV</sequence>
<dbReference type="OrthoDB" id="4082971at2759"/>
<dbReference type="AlphaFoldDB" id="A0A1D8N3G6"/>
<dbReference type="GeneID" id="2906585"/>
<accession>A0A1D8N3G6</accession>
<gene>
    <name evidence="1" type="ORF">YALI1_A02552g</name>
</gene>
<evidence type="ECO:0000313" key="1">
    <source>
        <dbReference type="EMBL" id="AOW00164.1"/>
    </source>
</evidence>
<dbReference type="EMBL" id="CP017553">
    <property type="protein sequence ID" value="AOW00164.1"/>
    <property type="molecule type" value="Genomic_DNA"/>
</dbReference>
<dbReference type="OMA" id="EYMIERC"/>
<dbReference type="VEuPathDB" id="FungiDB:YALI0_A02156g"/>
<reference evidence="1 2" key="1">
    <citation type="journal article" date="2016" name="PLoS ONE">
        <title>Sequence Assembly of Yarrowia lipolytica Strain W29/CLIB89 Shows Transposable Element Diversity.</title>
        <authorList>
            <person name="Magnan C."/>
            <person name="Yu J."/>
            <person name="Chang I."/>
            <person name="Jahn E."/>
            <person name="Kanomata Y."/>
            <person name="Wu J."/>
            <person name="Zeller M."/>
            <person name="Oakes M."/>
            <person name="Baldi P."/>
            <person name="Sandmeyer S."/>
        </authorList>
    </citation>
    <scope>NUCLEOTIDE SEQUENCE [LARGE SCALE GENOMIC DNA]</scope>
    <source>
        <strain evidence="2">CLIB89(W29)</strain>
    </source>
</reference>
<dbReference type="RefSeq" id="XP_499678.2">
    <property type="nucleotide sequence ID" value="XM_499678.4"/>
</dbReference>
<proteinExistence type="predicted"/>
<dbReference type="KEGG" id="yli:2906585"/>
<evidence type="ECO:0000313" key="2">
    <source>
        <dbReference type="Proteomes" id="UP000182444"/>
    </source>
</evidence>
<name>A0A1D8N3G6_YARLL</name>
<dbReference type="Proteomes" id="UP000182444">
    <property type="component" value="Chromosome 1A"/>
</dbReference>
<dbReference type="VEuPathDB" id="FungiDB:YALI1_A02552g"/>
<protein>
    <submittedName>
        <fullName evidence="1">Uncharacterized protein</fullName>
    </submittedName>
</protein>
<organism evidence="1 2">
    <name type="scientific">Yarrowia lipolytica</name>
    <name type="common">Candida lipolytica</name>
    <dbReference type="NCBI Taxonomy" id="4952"/>
    <lineage>
        <taxon>Eukaryota</taxon>
        <taxon>Fungi</taxon>
        <taxon>Dikarya</taxon>
        <taxon>Ascomycota</taxon>
        <taxon>Saccharomycotina</taxon>
        <taxon>Dipodascomycetes</taxon>
        <taxon>Dipodascales</taxon>
        <taxon>Dipodascales incertae sedis</taxon>
        <taxon>Yarrowia</taxon>
    </lineage>
</organism>